<organism evidence="2 3">
    <name type="scientific">Strigomonas culicis</name>
    <dbReference type="NCBI Taxonomy" id="28005"/>
    <lineage>
        <taxon>Eukaryota</taxon>
        <taxon>Discoba</taxon>
        <taxon>Euglenozoa</taxon>
        <taxon>Kinetoplastea</taxon>
        <taxon>Metakinetoplastina</taxon>
        <taxon>Trypanosomatida</taxon>
        <taxon>Trypanosomatidae</taxon>
        <taxon>Strigomonadinae</taxon>
        <taxon>Strigomonas</taxon>
    </lineage>
</organism>
<keyword evidence="3" id="KW-1185">Reference proteome</keyword>
<dbReference type="AlphaFoldDB" id="S9VXY0"/>
<feature type="compositionally biased region" description="Polar residues" evidence="1">
    <location>
        <begin position="173"/>
        <end position="189"/>
    </location>
</feature>
<dbReference type="OrthoDB" id="276577at2759"/>
<evidence type="ECO:0000256" key="1">
    <source>
        <dbReference type="SAM" id="MobiDB-lite"/>
    </source>
</evidence>
<sequence length="394" mass="42856">MAQAVRRGAVVTVGSVRLVQSVFHNHFALRLFAKELHFEAMATPFCADMDELNTAAGGMLIQSSQPDVHHRDIAGTSFHSAPLSGAHSALGWKFSHFIGCLDQVYGTQQALAALDAMYRLSDAGSTAHRAQSLLLQCVEHFPSMNLAEALLAAQGMPVRYVTRTKEIPPSDGESPNDQWSKTSSSSEATGDSVVAITGFGTDPNMRRDSSTDQDMASPNWLKEDAVKDVAKANEWTAREASLTRSEQEGANGGYEASEGWLDFSEQQRHKKGPAHAHSTEFRFTQTFTDSLTLAPADRKVISKKKFKAPIRDPLFYDKRSDLRNGVPLDAGGKSLGAYLDDVSKRRHLFEVSMFVGSGSGTLAGKAISTRYTLARESAARAYLGAVLQDLTLLK</sequence>
<comment type="caution">
    <text evidence="2">The sequence shown here is derived from an EMBL/GenBank/DDBJ whole genome shotgun (WGS) entry which is preliminary data.</text>
</comment>
<proteinExistence type="predicted"/>
<gene>
    <name evidence="2" type="ORF">STCU_03107</name>
</gene>
<reference evidence="2 3" key="1">
    <citation type="journal article" date="2013" name="PLoS ONE">
        <title>Predicting the Proteins of Angomonas deanei, Strigomonas culicis and Their Respective Endosymbionts Reveals New Aspects of the Trypanosomatidae Family.</title>
        <authorList>
            <person name="Motta M.C."/>
            <person name="Martins A.C."/>
            <person name="de Souza S.S."/>
            <person name="Catta-Preta C.M."/>
            <person name="Silva R."/>
            <person name="Klein C.C."/>
            <person name="de Almeida L.G."/>
            <person name="de Lima Cunha O."/>
            <person name="Ciapina L.P."/>
            <person name="Brocchi M."/>
            <person name="Colabardini A.C."/>
            <person name="de Araujo Lima B."/>
            <person name="Machado C.R."/>
            <person name="de Almeida Soares C.M."/>
            <person name="Probst C.M."/>
            <person name="de Menezes C.B."/>
            <person name="Thompson C.E."/>
            <person name="Bartholomeu D.C."/>
            <person name="Gradia D.F."/>
            <person name="Pavoni D.P."/>
            <person name="Grisard E.C."/>
            <person name="Fantinatti-Garboggini F."/>
            <person name="Marchini F.K."/>
            <person name="Rodrigues-Luiz G.F."/>
            <person name="Wagner G."/>
            <person name="Goldman G.H."/>
            <person name="Fietto J.L."/>
            <person name="Elias M.C."/>
            <person name="Goldman M.H."/>
            <person name="Sagot M.F."/>
            <person name="Pereira M."/>
            <person name="Stoco P.H."/>
            <person name="de Mendonca-Neto R.P."/>
            <person name="Teixeira S.M."/>
            <person name="Maciel T.E."/>
            <person name="de Oliveira Mendes T.A."/>
            <person name="Urmenyi T.P."/>
            <person name="de Souza W."/>
            <person name="Schenkman S."/>
            <person name="de Vasconcelos A.T."/>
        </authorList>
    </citation>
    <scope>NUCLEOTIDE SEQUENCE [LARGE SCALE GENOMIC DNA]</scope>
</reference>
<protein>
    <submittedName>
        <fullName evidence="2">Uncharacterized protein</fullName>
    </submittedName>
</protein>
<feature type="region of interest" description="Disordered" evidence="1">
    <location>
        <begin position="165"/>
        <end position="216"/>
    </location>
</feature>
<dbReference type="EMBL" id="ATMH01003107">
    <property type="protein sequence ID" value="EPY31916.1"/>
    <property type="molecule type" value="Genomic_DNA"/>
</dbReference>
<name>S9VXY0_9TRYP</name>
<evidence type="ECO:0000313" key="3">
    <source>
        <dbReference type="Proteomes" id="UP000015354"/>
    </source>
</evidence>
<accession>S9VXY0</accession>
<dbReference type="Proteomes" id="UP000015354">
    <property type="component" value="Unassembled WGS sequence"/>
</dbReference>
<evidence type="ECO:0000313" key="2">
    <source>
        <dbReference type="EMBL" id="EPY31916.1"/>
    </source>
</evidence>